<name>K9FN36_PEND1</name>
<evidence type="ECO:0000313" key="2">
    <source>
        <dbReference type="Proteomes" id="UP000009886"/>
    </source>
</evidence>
<dbReference type="HOGENOM" id="CLU_1652746_0_0_1"/>
<reference evidence="2" key="1">
    <citation type="journal article" date="2012" name="BMC Genomics">
        <title>Genome sequence of the necrotrophic fungus Penicillium digitatum, the main postharvest pathogen of citrus.</title>
        <authorList>
            <person name="Marcet-Houben M."/>
            <person name="Ballester A.-R."/>
            <person name="de la Fuente B."/>
            <person name="Harries E."/>
            <person name="Marcos J.F."/>
            <person name="Gonzalez-Candelas L."/>
            <person name="Gabaldon T."/>
        </authorList>
    </citation>
    <scope>NUCLEOTIDE SEQUENCE [LARGE SCALE GENOMIC DNA]</scope>
    <source>
        <strain evidence="2">Pd1 / CECT 20795</strain>
    </source>
</reference>
<dbReference type="VEuPathDB" id="FungiDB:PDIP_59090"/>
<dbReference type="Proteomes" id="UP000009886">
    <property type="component" value="Unassembled WGS sequence"/>
</dbReference>
<accession>K9FN36</accession>
<evidence type="ECO:0000313" key="1">
    <source>
        <dbReference type="EMBL" id="EKV10634.1"/>
    </source>
</evidence>
<comment type="caution">
    <text evidence="1">The sequence shown here is derived from an EMBL/GenBank/DDBJ whole genome shotgun (WGS) entry which is preliminary data.</text>
</comment>
<dbReference type="AlphaFoldDB" id="K9FN36"/>
<organism evidence="1 2">
    <name type="scientific">Penicillium digitatum (strain Pd1 / CECT 20795)</name>
    <name type="common">Green mold</name>
    <dbReference type="NCBI Taxonomy" id="1170230"/>
    <lineage>
        <taxon>Eukaryota</taxon>
        <taxon>Fungi</taxon>
        <taxon>Dikarya</taxon>
        <taxon>Ascomycota</taxon>
        <taxon>Pezizomycotina</taxon>
        <taxon>Eurotiomycetes</taxon>
        <taxon>Eurotiomycetidae</taxon>
        <taxon>Eurotiales</taxon>
        <taxon>Aspergillaceae</taxon>
        <taxon>Penicillium</taxon>
    </lineage>
</organism>
<gene>
    <name evidence="1" type="ORF">PDIP_59090</name>
</gene>
<proteinExistence type="predicted"/>
<dbReference type="EMBL" id="AKCU01000404">
    <property type="protein sequence ID" value="EKV10634.1"/>
    <property type="molecule type" value="Genomic_DNA"/>
</dbReference>
<protein>
    <submittedName>
        <fullName evidence="1">Uncharacterized protein</fullName>
    </submittedName>
</protein>
<sequence>MGYTVNPTCTVSTKALASATCVGRLCHFYRGGSRFRGCLGLGVSPLSCIVIPQQPRCSKTTLLTSRKIANVVTEVVTSFVADTVLPVVYLLLSLNRKFGSEVRCFLQGSEFRLAGWVWSPPSSEGRWHTGSGRWAYEPTPATNGSCSICHFEHKASFGAG</sequence>
<dbReference type="KEGG" id="pdp:PDIP_59090"/>